<evidence type="ECO:0000256" key="1">
    <source>
        <dbReference type="ARBA" id="ARBA00008361"/>
    </source>
</evidence>
<proteinExistence type="inferred from homology"/>
<dbReference type="InterPro" id="IPR025714">
    <property type="entry name" value="Methyltranfer_dom"/>
</dbReference>
<evidence type="ECO:0000256" key="2">
    <source>
        <dbReference type="ARBA" id="ARBA00022603"/>
    </source>
</evidence>
<keyword evidence="2" id="KW-0489">Methyltransferase</keyword>
<reference evidence="5" key="1">
    <citation type="submission" date="2021-01" db="EMBL/GenBank/DDBJ databases">
        <authorList>
            <person name="Corre E."/>
            <person name="Pelletier E."/>
            <person name="Niang G."/>
            <person name="Scheremetjew M."/>
            <person name="Finn R."/>
            <person name="Kale V."/>
            <person name="Holt S."/>
            <person name="Cochrane G."/>
            <person name="Meng A."/>
            <person name="Brown T."/>
            <person name="Cohen L."/>
        </authorList>
    </citation>
    <scope>NUCLEOTIDE SEQUENCE</scope>
    <source>
        <strain evidence="5">CCMP3107</strain>
    </source>
</reference>
<dbReference type="Pfam" id="PF13847">
    <property type="entry name" value="Methyltransf_31"/>
    <property type="match status" value="1"/>
</dbReference>
<dbReference type="InterPro" id="IPR029063">
    <property type="entry name" value="SAM-dependent_MTases_sf"/>
</dbReference>
<keyword evidence="3" id="KW-0808">Transferase</keyword>
<dbReference type="GO" id="GO:0008168">
    <property type="term" value="F:methyltransferase activity"/>
    <property type="evidence" value="ECO:0007669"/>
    <property type="project" value="UniProtKB-KW"/>
</dbReference>
<dbReference type="Gene3D" id="3.40.50.150">
    <property type="entry name" value="Vaccinia Virus protein VP39"/>
    <property type="match status" value="1"/>
</dbReference>
<dbReference type="SUPFAM" id="SSF53335">
    <property type="entry name" value="S-adenosyl-L-methionine-dependent methyltransferases"/>
    <property type="match status" value="1"/>
</dbReference>
<feature type="domain" description="Methyltransferase" evidence="4">
    <location>
        <begin position="84"/>
        <end position="203"/>
    </location>
</feature>
<sequence>MIQRGAFFSELKRQIHDNLDILGELECTSTSDSVLEKIKRVSTYSEKKVWEEKYTEEGDSADSSYEWFMAFDSLQPILTALVSRNARVLHIGCGNSNLGVDLHLHGMAARGVVNTDISPTVIRQMSDKWGKILSPKRMKWLVDDVLCMDLGPATFDCVVDKGTLDAIMCNLDQDLKKHNTQKVLDEVHRVLKPGGNYVVISFGQPEVRTPYFLATGLYDNIYWYALSPSGDDNNSSSRVKTTKRKQTIYIYNLRKGTDVSPLCYSQGCSSNSV</sequence>
<dbReference type="InterPro" id="IPR051419">
    <property type="entry name" value="Lys/N-term_MeTrsfase_sf"/>
</dbReference>
<evidence type="ECO:0000256" key="3">
    <source>
        <dbReference type="ARBA" id="ARBA00022679"/>
    </source>
</evidence>
<dbReference type="PANTHER" id="PTHR12176">
    <property type="entry name" value="SAM-DEPENDENT METHYLTRANSFERASE SUPERFAMILY PROTEIN"/>
    <property type="match status" value="1"/>
</dbReference>
<organism evidence="5">
    <name type="scientific">Heterosigma akashiwo</name>
    <name type="common">Chromophytic alga</name>
    <name type="synonym">Heterosigma carterae</name>
    <dbReference type="NCBI Taxonomy" id="2829"/>
    <lineage>
        <taxon>Eukaryota</taxon>
        <taxon>Sar</taxon>
        <taxon>Stramenopiles</taxon>
        <taxon>Ochrophyta</taxon>
        <taxon>Raphidophyceae</taxon>
        <taxon>Chattonellales</taxon>
        <taxon>Chattonellaceae</taxon>
        <taxon>Heterosigma</taxon>
    </lineage>
</organism>
<evidence type="ECO:0000259" key="4">
    <source>
        <dbReference type="Pfam" id="PF13847"/>
    </source>
</evidence>
<evidence type="ECO:0000313" key="5">
    <source>
        <dbReference type="EMBL" id="CAE0632793.1"/>
    </source>
</evidence>
<accession>A0A6S9H8S0</accession>
<dbReference type="EMBL" id="HBIU01024879">
    <property type="protein sequence ID" value="CAE0632793.1"/>
    <property type="molecule type" value="Transcribed_RNA"/>
</dbReference>
<name>A0A6S9H8S0_HETAK</name>
<dbReference type="AlphaFoldDB" id="A0A6S9H8S0"/>
<dbReference type="GO" id="GO:0032259">
    <property type="term" value="P:methylation"/>
    <property type="evidence" value="ECO:0007669"/>
    <property type="project" value="UniProtKB-KW"/>
</dbReference>
<comment type="similarity">
    <text evidence="1">Belongs to the methyltransferase superfamily.</text>
</comment>
<protein>
    <recommendedName>
        <fullName evidence="4">Methyltransferase domain-containing protein</fullName>
    </recommendedName>
</protein>
<gene>
    <name evidence="5" type="ORF">HAKA00212_LOCUS11504</name>
</gene>
<dbReference type="CDD" id="cd02440">
    <property type="entry name" value="AdoMet_MTases"/>
    <property type="match status" value="1"/>
</dbReference>